<name>A0A2P7QKN1_9SPHN</name>
<organism evidence="1 2">
    <name type="scientific">Allosphingosinicella deserti</name>
    <dbReference type="NCBI Taxonomy" id="2116704"/>
    <lineage>
        <taxon>Bacteria</taxon>
        <taxon>Pseudomonadati</taxon>
        <taxon>Pseudomonadota</taxon>
        <taxon>Alphaproteobacteria</taxon>
        <taxon>Sphingomonadales</taxon>
        <taxon>Sphingomonadaceae</taxon>
        <taxon>Allosphingosinicella</taxon>
    </lineage>
</organism>
<accession>A0A2P7QKN1</accession>
<dbReference type="EMBL" id="PXYI01000006">
    <property type="protein sequence ID" value="PSJ38508.1"/>
    <property type="molecule type" value="Genomic_DNA"/>
</dbReference>
<dbReference type="OrthoDB" id="9873379at2"/>
<gene>
    <name evidence="1" type="ORF">C7I55_18950</name>
</gene>
<dbReference type="AlphaFoldDB" id="A0A2P7QKN1"/>
<proteinExistence type="predicted"/>
<keyword evidence="2" id="KW-1185">Reference proteome</keyword>
<sequence>MLATGSDARARVAACFAEKSALFHALPVGHGEDWVAIFAAPLEGERDPVLPRLAGSIPLYRVVSGWWFPVGTRLDVPDHARAAILAELLDRHDFGLPAIVIPRMGLDGRGREADIYCCGNPVPFSDSELAAPEDRA</sequence>
<dbReference type="Proteomes" id="UP000241167">
    <property type="component" value="Unassembled WGS sequence"/>
</dbReference>
<evidence type="ECO:0000313" key="1">
    <source>
        <dbReference type="EMBL" id="PSJ38508.1"/>
    </source>
</evidence>
<dbReference type="RefSeq" id="WP_146151077.1">
    <property type="nucleotide sequence ID" value="NZ_PXYI01000006.1"/>
</dbReference>
<reference evidence="1 2" key="1">
    <citation type="submission" date="2018-03" db="EMBL/GenBank/DDBJ databases">
        <title>The draft genome of Sphingosinicella sp. GL-C-18.</title>
        <authorList>
            <person name="Liu L."/>
            <person name="Li L."/>
            <person name="Liang L."/>
            <person name="Zhang X."/>
            <person name="Wang T."/>
        </authorList>
    </citation>
    <scope>NUCLEOTIDE SEQUENCE [LARGE SCALE GENOMIC DNA]</scope>
    <source>
        <strain evidence="1 2">GL-C-18</strain>
    </source>
</reference>
<comment type="caution">
    <text evidence="1">The sequence shown here is derived from an EMBL/GenBank/DDBJ whole genome shotgun (WGS) entry which is preliminary data.</text>
</comment>
<protein>
    <submittedName>
        <fullName evidence="1">Uncharacterized protein</fullName>
    </submittedName>
</protein>
<evidence type="ECO:0000313" key="2">
    <source>
        <dbReference type="Proteomes" id="UP000241167"/>
    </source>
</evidence>